<sequence length="351" mass="38760">LLPRTPQAQNVQPQLPHGTGLRIPALSRPSPNVNELNRSRDAPAYTNGQVFKSYLRPKLPVVHTVPSDSFDNNNIHNSSTSSFRNLKFESSTHLKQSPISPTSTCISHPVYRPQSGSTACSGLINLLSSAPPASSSPNINMPVINSTSPNSPKVVTPSLSELTDRLQMPPPSLPPPSAMRRDSVPLGVSINPKEIQQTEKHEVCSENFPDESLNQINNSRNLLPHLRPIVNYDTCNKKTSNNSNNKDELDDSEIKPIVNGEKTIDPIMDGELKSPVNTFHTNGLRTGILQEAVLAIQDRKLKQTSEQCKSTIKCVNGVLETKRELILSTKVSVLLFLSCIYFIENFYQRLN</sequence>
<dbReference type="EMBL" id="UZAL01049929">
    <property type="protein sequence ID" value="VDP86509.1"/>
    <property type="molecule type" value="Genomic_DNA"/>
</dbReference>
<feature type="compositionally biased region" description="Polar residues" evidence="1">
    <location>
        <begin position="1"/>
        <end position="13"/>
    </location>
</feature>
<name>A0A183Q677_9TREM</name>
<dbReference type="Proteomes" id="UP000269396">
    <property type="component" value="Unassembled WGS sequence"/>
</dbReference>
<proteinExistence type="predicted"/>
<gene>
    <name evidence="2" type="ORF">SMTD_LOCUS22113</name>
</gene>
<dbReference type="STRING" id="31246.A0A183Q677"/>
<evidence type="ECO:0000313" key="2">
    <source>
        <dbReference type="EMBL" id="VDP86509.1"/>
    </source>
</evidence>
<feature type="non-terminal residue" evidence="2">
    <location>
        <position position="1"/>
    </location>
</feature>
<evidence type="ECO:0000256" key="1">
    <source>
        <dbReference type="SAM" id="MobiDB-lite"/>
    </source>
</evidence>
<evidence type="ECO:0000313" key="3">
    <source>
        <dbReference type="Proteomes" id="UP000269396"/>
    </source>
</evidence>
<accession>A0A183Q677</accession>
<reference evidence="2 3" key="1">
    <citation type="submission" date="2018-11" db="EMBL/GenBank/DDBJ databases">
        <authorList>
            <consortium name="Pathogen Informatics"/>
        </authorList>
    </citation>
    <scope>NUCLEOTIDE SEQUENCE [LARGE SCALE GENOMIC DNA]</scope>
    <source>
        <strain>Denwood</strain>
        <strain evidence="3">Zambia</strain>
    </source>
</reference>
<feature type="region of interest" description="Disordered" evidence="1">
    <location>
        <begin position="1"/>
        <end position="41"/>
    </location>
</feature>
<protein>
    <submittedName>
        <fullName evidence="2">Uncharacterized protein</fullName>
    </submittedName>
</protein>
<dbReference type="AlphaFoldDB" id="A0A183Q677"/>
<organism evidence="2 3">
    <name type="scientific">Schistosoma mattheei</name>
    <dbReference type="NCBI Taxonomy" id="31246"/>
    <lineage>
        <taxon>Eukaryota</taxon>
        <taxon>Metazoa</taxon>
        <taxon>Spiralia</taxon>
        <taxon>Lophotrochozoa</taxon>
        <taxon>Platyhelminthes</taxon>
        <taxon>Trematoda</taxon>
        <taxon>Digenea</taxon>
        <taxon>Strigeidida</taxon>
        <taxon>Schistosomatoidea</taxon>
        <taxon>Schistosomatidae</taxon>
        <taxon>Schistosoma</taxon>
    </lineage>
</organism>
<keyword evidence="3" id="KW-1185">Reference proteome</keyword>